<dbReference type="EMBL" id="JMCG01000001">
    <property type="protein sequence ID" value="KGK11983.1"/>
    <property type="molecule type" value="Genomic_DNA"/>
</dbReference>
<keyword evidence="4" id="KW-1185">Reference proteome</keyword>
<dbReference type="Pfam" id="PF08388">
    <property type="entry name" value="GIIM"/>
    <property type="match status" value="1"/>
</dbReference>
<dbReference type="InterPro" id="IPR043128">
    <property type="entry name" value="Rev_trsase/Diguanyl_cyclase"/>
</dbReference>
<accession>A0A099LUS5</accession>
<dbReference type="Gene3D" id="3.30.70.270">
    <property type="match status" value="1"/>
</dbReference>
<sequence length="434" mass="50302">MASTSNKVREFQRKLYLRSKQEPDQAFYSLYDKICRFDILWDAFYLCKANKGAAGVDGVRFEDLNSIETSGKLIKTLRAELVEGRYRPLPVKRVQIPKDNGKTRNLGIPSIRDRIVQMACTLVLSPVFEPHFHCNSYGYRPKRSAQDAVICINGYLKQGYQQVYDADLSKFFDTIPHSRLLDKVRSKVTDRAVLRLIKLFLKAPISEPTAKGKSRIVGNPIGTPQGGVISPLLANIYLNDFCRKIATKTPCKIISYADDFVILSKTPFNSAQQDWIKNKLEQEGLKLNEDKTHIVDMTQVGNEFDFLGFTFKYIVGFIQHTNYVKIYPSKKSQKKYKDKLRSIVKHRTSLTLDQLVERVNRVVRGWKNYFGKVGYPRQVFFKMDWFLVARFYRWSRSRSQRRSLYLAQDAWDKLHKAGLVYLQPTKMKTAKVSR</sequence>
<dbReference type="AlphaFoldDB" id="A0A099LUS5"/>
<gene>
    <name evidence="3" type="ORF">EA26_11940</name>
</gene>
<dbReference type="eggNOG" id="COG3344">
    <property type="taxonomic scope" value="Bacteria"/>
</dbReference>
<dbReference type="NCBIfam" id="TIGR04416">
    <property type="entry name" value="group_II_RT_mat"/>
    <property type="match status" value="1"/>
</dbReference>
<proteinExistence type="inferred from homology"/>
<dbReference type="InterPro" id="IPR000477">
    <property type="entry name" value="RT_dom"/>
</dbReference>
<evidence type="ECO:0000313" key="4">
    <source>
        <dbReference type="Proteomes" id="UP000029994"/>
    </source>
</evidence>
<protein>
    <recommendedName>
        <fullName evidence="2">Reverse transcriptase domain-containing protein</fullName>
    </recommendedName>
</protein>
<dbReference type="InterPro" id="IPR013597">
    <property type="entry name" value="Mat_intron_G2"/>
</dbReference>
<evidence type="ECO:0000259" key="2">
    <source>
        <dbReference type="PROSITE" id="PS50878"/>
    </source>
</evidence>
<reference evidence="3 4" key="1">
    <citation type="submission" date="2014-04" db="EMBL/GenBank/DDBJ databases">
        <title>Genome sequencing of Vibrio navarrensis strains.</title>
        <authorList>
            <person name="Gladney L.M."/>
            <person name="Katz L.S."/>
            <person name="Marino-Ramirez L."/>
            <person name="Jordan I.K."/>
        </authorList>
    </citation>
    <scope>NUCLEOTIDE SEQUENCE [LARGE SCALE GENOMIC DNA]</scope>
    <source>
        <strain evidence="3 4">ATCC 51183</strain>
    </source>
</reference>
<evidence type="ECO:0000256" key="1">
    <source>
        <dbReference type="ARBA" id="ARBA00034120"/>
    </source>
</evidence>
<name>A0A099LUS5_9VIBR</name>
<dbReference type="PANTHER" id="PTHR34047:SF8">
    <property type="entry name" value="PROTEIN YKFC"/>
    <property type="match status" value="1"/>
</dbReference>
<evidence type="ECO:0000313" key="3">
    <source>
        <dbReference type="EMBL" id="KGK11983.1"/>
    </source>
</evidence>
<dbReference type="InterPro" id="IPR043502">
    <property type="entry name" value="DNA/RNA_pol_sf"/>
</dbReference>
<dbReference type="CDD" id="cd01651">
    <property type="entry name" value="RT_G2_intron"/>
    <property type="match status" value="1"/>
</dbReference>
<dbReference type="Proteomes" id="UP000029994">
    <property type="component" value="Unassembled WGS sequence"/>
</dbReference>
<dbReference type="STRING" id="29495.EA26_11940"/>
<feature type="domain" description="Reverse transcriptase" evidence="2">
    <location>
        <begin position="77"/>
        <end position="311"/>
    </location>
</feature>
<dbReference type="InterPro" id="IPR051083">
    <property type="entry name" value="GrpII_Intron_Splice-Mob/Def"/>
</dbReference>
<dbReference type="Pfam" id="PF00078">
    <property type="entry name" value="RVT_1"/>
    <property type="match status" value="1"/>
</dbReference>
<dbReference type="GeneID" id="43683879"/>
<organism evidence="3 4">
    <name type="scientific">Vibrio navarrensis</name>
    <dbReference type="NCBI Taxonomy" id="29495"/>
    <lineage>
        <taxon>Bacteria</taxon>
        <taxon>Pseudomonadati</taxon>
        <taxon>Pseudomonadota</taxon>
        <taxon>Gammaproteobacteria</taxon>
        <taxon>Vibrionales</taxon>
        <taxon>Vibrionaceae</taxon>
        <taxon>Vibrio</taxon>
    </lineage>
</organism>
<dbReference type="SUPFAM" id="SSF56672">
    <property type="entry name" value="DNA/RNA polymerases"/>
    <property type="match status" value="1"/>
</dbReference>
<comment type="similarity">
    <text evidence="1">Belongs to the bacterial reverse transcriptase family.</text>
</comment>
<dbReference type="RefSeq" id="WP_052079731.1">
    <property type="nucleotide sequence ID" value="NZ_CP061844.1"/>
</dbReference>
<dbReference type="PANTHER" id="PTHR34047">
    <property type="entry name" value="NUCLEAR INTRON MATURASE 1, MITOCHONDRIAL-RELATED"/>
    <property type="match status" value="1"/>
</dbReference>
<dbReference type="PROSITE" id="PS50878">
    <property type="entry name" value="RT_POL"/>
    <property type="match status" value="1"/>
</dbReference>
<comment type="caution">
    <text evidence="3">The sequence shown here is derived from an EMBL/GenBank/DDBJ whole genome shotgun (WGS) entry which is preliminary data.</text>
</comment>
<dbReference type="InterPro" id="IPR030931">
    <property type="entry name" value="Group_II_RT_mat"/>
</dbReference>